<dbReference type="InterPro" id="IPR002816">
    <property type="entry name" value="TraB/PrgY/GumN_fam"/>
</dbReference>
<protein>
    <recommendedName>
        <fullName evidence="4">TraB family protein</fullName>
    </recommendedName>
</protein>
<dbReference type="PANTHER" id="PTHR21530">
    <property type="entry name" value="PHEROMONE SHUTDOWN PROTEIN"/>
    <property type="match status" value="1"/>
</dbReference>
<proteinExistence type="predicted"/>
<dbReference type="Pfam" id="PF01963">
    <property type="entry name" value="TraB_PrgY_gumN"/>
    <property type="match status" value="1"/>
</dbReference>
<dbReference type="PANTHER" id="PTHR21530:SF7">
    <property type="entry name" value="TRAB DOMAIN-CONTAINING PROTEIN"/>
    <property type="match status" value="1"/>
</dbReference>
<keyword evidence="1" id="KW-1133">Transmembrane helix</keyword>
<keyword evidence="3" id="KW-1185">Reference proteome</keyword>
<name>A0A8J4VYY2_9ROSI</name>
<comment type="caution">
    <text evidence="2">The sequence shown here is derived from an EMBL/GenBank/DDBJ whole genome shotgun (WGS) entry which is preliminary data.</text>
</comment>
<feature type="transmembrane region" description="Helical" evidence="1">
    <location>
        <begin position="73"/>
        <end position="94"/>
    </location>
</feature>
<evidence type="ECO:0000313" key="3">
    <source>
        <dbReference type="Proteomes" id="UP000737018"/>
    </source>
</evidence>
<organism evidence="2 3">
    <name type="scientific">Castanea mollissima</name>
    <name type="common">Chinese chestnut</name>
    <dbReference type="NCBI Taxonomy" id="60419"/>
    <lineage>
        <taxon>Eukaryota</taxon>
        <taxon>Viridiplantae</taxon>
        <taxon>Streptophyta</taxon>
        <taxon>Embryophyta</taxon>
        <taxon>Tracheophyta</taxon>
        <taxon>Spermatophyta</taxon>
        <taxon>Magnoliopsida</taxon>
        <taxon>eudicotyledons</taxon>
        <taxon>Gunneridae</taxon>
        <taxon>Pentapetalae</taxon>
        <taxon>rosids</taxon>
        <taxon>fabids</taxon>
        <taxon>Fagales</taxon>
        <taxon>Fagaceae</taxon>
        <taxon>Castanea</taxon>
    </lineage>
</organism>
<accession>A0A8J4VYY2</accession>
<keyword evidence="1" id="KW-0812">Transmembrane</keyword>
<evidence type="ECO:0000313" key="2">
    <source>
        <dbReference type="EMBL" id="KAF3976720.1"/>
    </source>
</evidence>
<dbReference type="Proteomes" id="UP000737018">
    <property type="component" value="Unassembled WGS sequence"/>
</dbReference>
<dbReference type="EMBL" id="JRKL02000006">
    <property type="protein sequence ID" value="KAF3976720.1"/>
    <property type="molecule type" value="Genomic_DNA"/>
</dbReference>
<dbReference type="GO" id="GO:0005741">
    <property type="term" value="C:mitochondrial outer membrane"/>
    <property type="evidence" value="ECO:0007669"/>
    <property type="project" value="TreeGrafter"/>
</dbReference>
<dbReference type="InterPro" id="IPR046345">
    <property type="entry name" value="TraB_PrgY-like"/>
</dbReference>
<dbReference type="AlphaFoldDB" id="A0A8J4VYY2"/>
<keyword evidence="1" id="KW-0472">Membrane</keyword>
<evidence type="ECO:0000256" key="1">
    <source>
        <dbReference type="SAM" id="Phobius"/>
    </source>
</evidence>
<dbReference type="OrthoDB" id="48306at2759"/>
<evidence type="ECO:0008006" key="4">
    <source>
        <dbReference type="Google" id="ProtNLM"/>
    </source>
</evidence>
<gene>
    <name evidence="2" type="ORF">CMV_000119</name>
</gene>
<sequence length="96" mass="10313">MSKEFPTLMETLVHERDRYMSSTLLKIASKHSSVVAVVGKGHLQGIKKHWKQPVVVIDLMGIPSPKPAAAVKILKSLGVAVAGVAIISGIYLAIKK</sequence>
<reference evidence="2" key="1">
    <citation type="submission" date="2020-03" db="EMBL/GenBank/DDBJ databases">
        <title>Castanea mollissima Vanexum genome sequencing.</title>
        <authorList>
            <person name="Staton M."/>
        </authorList>
    </citation>
    <scope>NUCLEOTIDE SEQUENCE</scope>
    <source>
        <tissue evidence="2">Leaf</tissue>
    </source>
</reference>